<dbReference type="PANTHER" id="PTHR46825">
    <property type="entry name" value="D-ALANYL-D-ALANINE-CARBOXYPEPTIDASE/ENDOPEPTIDASE AMPH"/>
    <property type="match status" value="1"/>
</dbReference>
<sequence>MSHALTQVRWVLSRFATADTPGWAAPDEEELRHHFGDHYLSLVPPETLTGLLGSVAQRLRADLADVRAEPPLLRARVADLRVEAATEADPPYRLSTLRLYPLETRVTDPRVAAPATRTSGAVPQEAAAVAADSFAELGLVGLVVAGASGDGSVWVTARGWASLDQDEVLLPEHRFPAYSITKLVTAVAVLRLVADGRVRLDEPANAYLRTVRLADDAVTVRELLSHTGGVDNPASMFADRVPDLVSVVGPVAACGGERGTFVYGHGGYGVLGQLIADVTGMPYPRAVARMVLDPLGMAGSAFPTSPPAAEVGTGHRLSDEGSFEPVPAQVFSLPAAGGLWTTAADLVRLGLGWSSLLPDALTREALAPRAERNDGPGGQAGLGWMLNLPKDIAGHPGAGPGFSASLIIRPGLVGPGGGQTWVVLTNRQVLVEPVNERLALPIA</sequence>
<feature type="domain" description="Beta-lactamase-related" evidence="1">
    <location>
        <begin position="136"/>
        <end position="433"/>
    </location>
</feature>
<evidence type="ECO:0000259" key="1">
    <source>
        <dbReference type="Pfam" id="PF00144"/>
    </source>
</evidence>
<dbReference type="EMBL" id="JADBEM010000001">
    <property type="protein sequence ID" value="MBE1611452.1"/>
    <property type="molecule type" value="Genomic_DNA"/>
</dbReference>
<dbReference type="InterPro" id="IPR050491">
    <property type="entry name" value="AmpC-like"/>
</dbReference>
<dbReference type="Gene3D" id="3.40.710.10">
    <property type="entry name" value="DD-peptidase/beta-lactamase superfamily"/>
    <property type="match status" value="1"/>
</dbReference>
<evidence type="ECO:0000313" key="2">
    <source>
        <dbReference type="EMBL" id="MBE1611452.1"/>
    </source>
</evidence>
<comment type="caution">
    <text evidence="2">The sequence shown here is derived from an EMBL/GenBank/DDBJ whole genome shotgun (WGS) entry which is preliminary data.</text>
</comment>
<accession>A0A927N496</accession>
<dbReference type="PANTHER" id="PTHR46825:SF9">
    <property type="entry name" value="BETA-LACTAMASE-RELATED DOMAIN-CONTAINING PROTEIN"/>
    <property type="match status" value="1"/>
</dbReference>
<evidence type="ECO:0000313" key="3">
    <source>
        <dbReference type="Proteomes" id="UP000638648"/>
    </source>
</evidence>
<name>A0A927N496_9ACTN</name>
<keyword evidence="3" id="KW-1185">Reference proteome</keyword>
<gene>
    <name evidence="2" type="ORF">HEB94_008300</name>
</gene>
<reference evidence="2" key="1">
    <citation type="submission" date="2020-10" db="EMBL/GenBank/DDBJ databases">
        <title>Sequencing the genomes of 1000 actinobacteria strains.</title>
        <authorList>
            <person name="Klenk H.-P."/>
        </authorList>
    </citation>
    <scope>NUCLEOTIDE SEQUENCE</scope>
    <source>
        <strain evidence="2">DSM 45354</strain>
    </source>
</reference>
<organism evidence="2 3">
    <name type="scientific">Actinopolymorpha pittospori</name>
    <dbReference type="NCBI Taxonomy" id="648752"/>
    <lineage>
        <taxon>Bacteria</taxon>
        <taxon>Bacillati</taxon>
        <taxon>Actinomycetota</taxon>
        <taxon>Actinomycetes</taxon>
        <taxon>Propionibacteriales</taxon>
        <taxon>Actinopolymorphaceae</taxon>
        <taxon>Actinopolymorpha</taxon>
    </lineage>
</organism>
<proteinExistence type="predicted"/>
<dbReference type="SUPFAM" id="SSF56601">
    <property type="entry name" value="beta-lactamase/transpeptidase-like"/>
    <property type="match status" value="1"/>
</dbReference>
<dbReference type="AlphaFoldDB" id="A0A927N496"/>
<dbReference type="InterPro" id="IPR001466">
    <property type="entry name" value="Beta-lactam-related"/>
</dbReference>
<protein>
    <submittedName>
        <fullName evidence="2">CubicO group peptidase (Beta-lactamase class C family)</fullName>
    </submittedName>
</protein>
<dbReference type="InterPro" id="IPR012338">
    <property type="entry name" value="Beta-lactam/transpept-like"/>
</dbReference>
<dbReference type="RefSeq" id="WP_192754665.1">
    <property type="nucleotide sequence ID" value="NZ_BAABJL010000178.1"/>
</dbReference>
<dbReference type="Proteomes" id="UP000638648">
    <property type="component" value="Unassembled WGS sequence"/>
</dbReference>
<dbReference type="Pfam" id="PF00144">
    <property type="entry name" value="Beta-lactamase"/>
    <property type="match status" value="1"/>
</dbReference>